<reference evidence="2" key="1">
    <citation type="journal article" date="2015" name="Genome">
        <title>Whole Genome Sequence of the Non-Microcystin-Producing Microcystis aeruginosa Strain NIES-44.</title>
        <authorList>
            <person name="Okano K."/>
            <person name="Miyata N."/>
            <person name="Ozaki Y."/>
        </authorList>
    </citation>
    <scope>NUCLEOTIDE SEQUENCE [LARGE SCALE GENOMIC DNA]</scope>
    <source>
        <strain evidence="2">NIES-44</strain>
    </source>
</reference>
<accession>A0A0A1W0A4</accession>
<evidence type="ECO:0000313" key="1">
    <source>
        <dbReference type="EMBL" id="GAL95482.1"/>
    </source>
</evidence>
<gene>
    <name evidence="1" type="ORF">N44_04337</name>
</gene>
<protein>
    <submittedName>
        <fullName evidence="1">Uncharacterized protein</fullName>
    </submittedName>
</protein>
<dbReference type="Proteomes" id="UP000030321">
    <property type="component" value="Unassembled WGS sequence"/>
</dbReference>
<evidence type="ECO:0000313" key="2">
    <source>
        <dbReference type="Proteomes" id="UP000030321"/>
    </source>
</evidence>
<dbReference type="RefSeq" id="WP_002775464.1">
    <property type="nucleotide sequence ID" value="NZ_BBPA01000071.1"/>
</dbReference>
<organism evidence="1 2">
    <name type="scientific">Microcystis aeruginosa NIES-44</name>
    <dbReference type="NCBI Taxonomy" id="449439"/>
    <lineage>
        <taxon>Bacteria</taxon>
        <taxon>Bacillati</taxon>
        <taxon>Cyanobacteriota</taxon>
        <taxon>Cyanophyceae</taxon>
        <taxon>Oscillatoriophycideae</taxon>
        <taxon>Chroococcales</taxon>
        <taxon>Microcystaceae</taxon>
        <taxon>Microcystis</taxon>
    </lineage>
</organism>
<dbReference type="AlphaFoldDB" id="A0A0A1W0A4"/>
<proteinExistence type="predicted"/>
<sequence length="80" mass="9289">MLREDLKKELDKLNDDQLKKIADFIADLEFQSGQVPSSVPLWQRATPSQRARELREWVLQLPKDSPSLGDEAFSRDSIYE</sequence>
<comment type="caution">
    <text evidence="1">The sequence shown here is derived from an EMBL/GenBank/DDBJ whole genome shotgun (WGS) entry which is preliminary data.</text>
</comment>
<name>A0A0A1W0A4_MICAE</name>
<dbReference type="EMBL" id="BBPA01000071">
    <property type="protein sequence ID" value="GAL95482.1"/>
    <property type="molecule type" value="Genomic_DNA"/>
</dbReference>